<proteinExistence type="predicted"/>
<name>A0A1H6UFU4_9LACT</name>
<dbReference type="Proteomes" id="UP000198564">
    <property type="component" value="Unassembled WGS sequence"/>
</dbReference>
<dbReference type="Pfam" id="PF08401">
    <property type="entry name" value="ArdcN"/>
    <property type="match status" value="1"/>
</dbReference>
<protein>
    <submittedName>
        <fullName evidence="4">Uncharacterized protein</fullName>
    </submittedName>
</protein>
<dbReference type="RefSeq" id="WP_091635429.1">
    <property type="nucleotide sequence ID" value="NZ_FNYW01000027.1"/>
</dbReference>
<dbReference type="Pfam" id="PF06114">
    <property type="entry name" value="Peptidase_M78"/>
    <property type="match status" value="1"/>
</dbReference>
<organism evidence="4 5">
    <name type="scientific">Alkalibacterium gilvum</name>
    <dbReference type="NCBI Taxonomy" id="1130080"/>
    <lineage>
        <taxon>Bacteria</taxon>
        <taxon>Bacillati</taxon>
        <taxon>Bacillota</taxon>
        <taxon>Bacilli</taxon>
        <taxon>Lactobacillales</taxon>
        <taxon>Carnobacteriaceae</taxon>
        <taxon>Alkalibacterium</taxon>
    </lineage>
</organism>
<dbReference type="EMBL" id="FNYW01000027">
    <property type="protein sequence ID" value="SEI86995.1"/>
    <property type="molecule type" value="Genomic_DNA"/>
</dbReference>
<feature type="region of interest" description="Disordered" evidence="1">
    <location>
        <begin position="440"/>
        <end position="477"/>
    </location>
</feature>
<accession>A0A1H6UFU4</accession>
<dbReference type="STRING" id="1130080.SAMN04488113_12722"/>
<sequence length="477" mass="55192">MSKHATMIDALTKKMTKRLEDYRTNPKDELELLNYIRTFYKYSLNNTLLIEAQYDGALGVASYKEHKNKGYHVQKGQTAIRVLAPKLQDMFIDENKVKKPLKYATQAQKQKIQANQLKIIKSDLRGYVPVPVFDITQTDCPEKDYPNLYPNRPQNFVFEGSDQEFSHFYQAVRDYAKDEQIPVSYDVMGDSVRKGYYAPLANEIVLRAGLTEQEQAKVLLHELAHAKMHTVDKMKDKRPALHASGVVEYQAEMTAYLISSTFNLDTEDYSTRYLKSWTSKEAIEPEVYVQSLEEVKVTTKDMIEQIVERYNERQLEQENAVTLTDPHAFKHYIDTLYKHDDQAEIVVFLDEQMSVIDSTLIPPNVEQGGKLPFIVDKAEAFDSHHIVYLDKDANLTDGKVLEAFTKAPMIEKQLSEKNLSLVDYFVATKSSLHSYQMKQMADRNKPEKSSFKQLLDRPQQERVKTQNKNKDRTLLSR</sequence>
<keyword evidence="5" id="KW-1185">Reference proteome</keyword>
<feature type="domain" description="IrrE N-terminal-like" evidence="2">
    <location>
        <begin position="192"/>
        <end position="282"/>
    </location>
</feature>
<evidence type="ECO:0000256" key="1">
    <source>
        <dbReference type="SAM" id="MobiDB-lite"/>
    </source>
</evidence>
<evidence type="ECO:0000313" key="4">
    <source>
        <dbReference type="EMBL" id="SEI86995.1"/>
    </source>
</evidence>
<evidence type="ECO:0000259" key="2">
    <source>
        <dbReference type="Pfam" id="PF06114"/>
    </source>
</evidence>
<dbReference type="OrthoDB" id="9803716at2"/>
<dbReference type="GO" id="GO:0003697">
    <property type="term" value="F:single-stranded DNA binding"/>
    <property type="evidence" value="ECO:0007669"/>
    <property type="project" value="InterPro"/>
</dbReference>
<dbReference type="InterPro" id="IPR013610">
    <property type="entry name" value="ArdC_N"/>
</dbReference>
<gene>
    <name evidence="4" type="ORF">SAMN04488113_12722</name>
</gene>
<evidence type="ECO:0000313" key="5">
    <source>
        <dbReference type="Proteomes" id="UP000198564"/>
    </source>
</evidence>
<evidence type="ECO:0000259" key="3">
    <source>
        <dbReference type="Pfam" id="PF08401"/>
    </source>
</evidence>
<dbReference type="AlphaFoldDB" id="A0A1H6UFU4"/>
<dbReference type="InterPro" id="IPR010359">
    <property type="entry name" value="IrrE_HExxH"/>
</dbReference>
<reference evidence="5" key="1">
    <citation type="submission" date="2016-10" db="EMBL/GenBank/DDBJ databases">
        <authorList>
            <person name="Varghese N."/>
            <person name="Submissions S."/>
        </authorList>
    </citation>
    <scope>NUCLEOTIDE SEQUENCE [LARGE SCALE GENOMIC DNA]</scope>
    <source>
        <strain evidence="5">DSM 25751</strain>
    </source>
</reference>
<feature type="domain" description="N-terminal" evidence="3">
    <location>
        <begin position="7"/>
        <end position="110"/>
    </location>
</feature>